<reference evidence="16 17" key="1">
    <citation type="submission" date="2016-10" db="EMBL/GenBank/DDBJ databases">
        <authorList>
            <person name="de Groot N.N."/>
        </authorList>
    </citation>
    <scope>NUCLEOTIDE SEQUENCE [LARGE SCALE GENOMIC DNA]</scope>
    <source>
        <strain evidence="16 17">CGMCC 1.6291</strain>
    </source>
</reference>
<dbReference type="EC" id="3.6.1.13" evidence="3"/>
<dbReference type="InterPro" id="IPR015797">
    <property type="entry name" value="NUDIX_hydrolase-like_dom_sf"/>
</dbReference>
<evidence type="ECO:0000259" key="15">
    <source>
        <dbReference type="PROSITE" id="PS51462"/>
    </source>
</evidence>
<evidence type="ECO:0000256" key="1">
    <source>
        <dbReference type="ARBA" id="ARBA00001946"/>
    </source>
</evidence>
<gene>
    <name evidence="16" type="ORF">SAMN04488052_101502</name>
</gene>
<keyword evidence="6" id="KW-0378">Hydrolase</keyword>
<evidence type="ECO:0000313" key="16">
    <source>
        <dbReference type="EMBL" id="SEO52052.1"/>
    </source>
</evidence>
<dbReference type="InterPro" id="IPR000086">
    <property type="entry name" value="NUDIX_hydrolase_dom"/>
</dbReference>
<evidence type="ECO:0000313" key="17">
    <source>
        <dbReference type="Proteomes" id="UP000199657"/>
    </source>
</evidence>
<keyword evidence="5 13" id="KW-0479">Metal-binding</keyword>
<dbReference type="InterPro" id="IPR020084">
    <property type="entry name" value="NUDIX_hydrolase_CS"/>
</dbReference>
<evidence type="ECO:0000256" key="11">
    <source>
        <dbReference type="ARBA" id="ARBA00033056"/>
    </source>
</evidence>
<dbReference type="OrthoDB" id="5292471at2"/>
<evidence type="ECO:0000256" key="8">
    <source>
        <dbReference type="ARBA" id="ARBA00025164"/>
    </source>
</evidence>
<dbReference type="GO" id="GO:0019144">
    <property type="term" value="F:ADP-sugar diphosphatase activity"/>
    <property type="evidence" value="ECO:0007669"/>
    <property type="project" value="TreeGrafter"/>
</dbReference>
<comment type="cofactor">
    <cofactor evidence="1 13">
        <name>Mg(2+)</name>
        <dbReference type="ChEBI" id="CHEBI:18420"/>
    </cofactor>
</comment>
<evidence type="ECO:0000256" key="5">
    <source>
        <dbReference type="ARBA" id="ARBA00022723"/>
    </source>
</evidence>
<evidence type="ECO:0000256" key="2">
    <source>
        <dbReference type="ARBA" id="ARBA00007482"/>
    </source>
</evidence>
<name>A0A1H8QCV7_9GAMM</name>
<organism evidence="16 17">
    <name type="scientific">Aquisalimonas asiatica</name>
    <dbReference type="NCBI Taxonomy" id="406100"/>
    <lineage>
        <taxon>Bacteria</taxon>
        <taxon>Pseudomonadati</taxon>
        <taxon>Pseudomonadota</taxon>
        <taxon>Gammaproteobacteria</taxon>
        <taxon>Chromatiales</taxon>
        <taxon>Ectothiorhodospiraceae</taxon>
        <taxon>Aquisalimonas</taxon>
    </lineage>
</organism>
<keyword evidence="7 13" id="KW-0460">Magnesium</keyword>
<dbReference type="PROSITE" id="PS51462">
    <property type="entry name" value="NUDIX"/>
    <property type="match status" value="1"/>
</dbReference>
<evidence type="ECO:0000256" key="14">
    <source>
        <dbReference type="PIRSR" id="PIRSR604385-3"/>
    </source>
</evidence>
<dbReference type="GO" id="GO:0005829">
    <property type="term" value="C:cytosol"/>
    <property type="evidence" value="ECO:0007669"/>
    <property type="project" value="TreeGrafter"/>
</dbReference>
<dbReference type="GO" id="GO:0006753">
    <property type="term" value="P:nucleoside phosphate metabolic process"/>
    <property type="evidence" value="ECO:0007669"/>
    <property type="project" value="TreeGrafter"/>
</dbReference>
<dbReference type="GO" id="GO:0047631">
    <property type="term" value="F:ADP-ribose diphosphatase activity"/>
    <property type="evidence" value="ECO:0007669"/>
    <property type="project" value="UniProtKB-EC"/>
</dbReference>
<comment type="similarity">
    <text evidence="2">Belongs to the Nudix hydrolase family. NudF subfamily.</text>
</comment>
<dbReference type="SUPFAM" id="SSF55811">
    <property type="entry name" value="Nudix"/>
    <property type="match status" value="1"/>
</dbReference>
<dbReference type="RefSeq" id="WP_091639638.1">
    <property type="nucleotide sequence ID" value="NZ_FOEG01000001.1"/>
</dbReference>
<dbReference type="Gene3D" id="3.90.79.10">
    <property type="entry name" value="Nucleoside Triphosphate Pyrophosphohydrolase"/>
    <property type="match status" value="1"/>
</dbReference>
<evidence type="ECO:0000256" key="4">
    <source>
        <dbReference type="ARBA" id="ARBA00013297"/>
    </source>
</evidence>
<feature type="binding site" evidence="13">
    <location>
        <position position="101"/>
    </location>
    <ligand>
        <name>Mg(2+)</name>
        <dbReference type="ChEBI" id="CHEBI:18420"/>
        <label>1</label>
    </ligand>
</feature>
<dbReference type="GO" id="GO:0046872">
    <property type="term" value="F:metal ion binding"/>
    <property type="evidence" value="ECO:0007669"/>
    <property type="project" value="UniProtKB-KW"/>
</dbReference>
<evidence type="ECO:0000256" key="10">
    <source>
        <dbReference type="ARBA" id="ARBA00030308"/>
    </source>
</evidence>
<protein>
    <recommendedName>
        <fullName evidence="4">ADP-ribose pyrophosphatase</fullName>
        <ecNumber evidence="3">3.6.1.13</ecNumber>
    </recommendedName>
    <alternativeName>
        <fullName evidence="9">ADP-ribose diphosphatase</fullName>
    </alternativeName>
    <alternativeName>
        <fullName evidence="11">ADP-ribose phosphohydrolase</fullName>
    </alternativeName>
    <alternativeName>
        <fullName evidence="10">Adenosine diphosphoribose pyrophosphatase</fullName>
    </alternativeName>
</protein>
<comment type="catalytic activity">
    <reaction evidence="12">
        <text>ADP-D-ribose + H2O = D-ribose 5-phosphate + AMP + 2 H(+)</text>
        <dbReference type="Rhea" id="RHEA:10412"/>
        <dbReference type="ChEBI" id="CHEBI:15377"/>
        <dbReference type="ChEBI" id="CHEBI:15378"/>
        <dbReference type="ChEBI" id="CHEBI:57967"/>
        <dbReference type="ChEBI" id="CHEBI:78346"/>
        <dbReference type="ChEBI" id="CHEBI:456215"/>
        <dbReference type="EC" id="3.6.1.13"/>
    </reaction>
</comment>
<dbReference type="InterPro" id="IPR004385">
    <property type="entry name" value="NDP_pyrophosphatase"/>
</dbReference>
<dbReference type="Proteomes" id="UP000199657">
    <property type="component" value="Unassembled WGS sequence"/>
</dbReference>
<evidence type="ECO:0000256" key="12">
    <source>
        <dbReference type="ARBA" id="ARBA00049546"/>
    </source>
</evidence>
<evidence type="ECO:0000256" key="6">
    <source>
        <dbReference type="ARBA" id="ARBA00022801"/>
    </source>
</evidence>
<evidence type="ECO:0000256" key="7">
    <source>
        <dbReference type="ARBA" id="ARBA00022842"/>
    </source>
</evidence>
<evidence type="ECO:0000256" key="9">
    <source>
        <dbReference type="ARBA" id="ARBA00030162"/>
    </source>
</evidence>
<dbReference type="STRING" id="406100.SAMN04488052_101502"/>
<proteinExistence type="inferred from homology"/>
<feature type="domain" description="Nudix hydrolase" evidence="15">
    <location>
        <begin position="44"/>
        <end position="182"/>
    </location>
</feature>
<feature type="binding site" evidence="13">
    <location>
        <position position="105"/>
    </location>
    <ligand>
        <name>Mg(2+)</name>
        <dbReference type="ChEBI" id="CHEBI:18420"/>
        <label>1</label>
    </ligand>
</feature>
<accession>A0A1H8QCV7</accession>
<feature type="binding site" evidence="13">
    <location>
        <position position="85"/>
    </location>
    <ligand>
        <name>Mg(2+)</name>
        <dbReference type="ChEBI" id="CHEBI:18420"/>
        <label>1</label>
    </ligand>
</feature>
<feature type="short sequence motif" description="Nudix box" evidence="14">
    <location>
        <begin position="86"/>
        <end position="108"/>
    </location>
</feature>
<dbReference type="PANTHER" id="PTHR11839">
    <property type="entry name" value="UDP/ADP-SUGAR PYROPHOSPHATASE"/>
    <property type="match status" value="1"/>
</dbReference>
<dbReference type="Pfam" id="PF00293">
    <property type="entry name" value="NUDIX"/>
    <property type="match status" value="1"/>
</dbReference>
<sequence>MSQNFEILDRTVAYDGFFKLERYRLKHGLFAGGMTPELTRELLRRGRVAAVLPYDPALDAVVLVEQFRIGAIDAPNGAWLMEVVAGVAEPQEAVADVAHREAAEEAGLELQELMRICDYYPSPGMSSELVSLYCARVDASSAGGLHGLQEENEDIRAHVLPFDEAMDMLENGIINNAMPIIALQWLALNRERLLDLWDN</sequence>
<dbReference type="EMBL" id="FOEG01000001">
    <property type="protein sequence ID" value="SEO52052.1"/>
    <property type="molecule type" value="Genomic_DNA"/>
</dbReference>
<dbReference type="CDD" id="cd24155">
    <property type="entry name" value="NUDIX_ADPRase"/>
    <property type="match status" value="1"/>
</dbReference>
<dbReference type="PANTHER" id="PTHR11839:SF5">
    <property type="entry name" value="ADP-RIBOSE PYROPHOSPHATASE"/>
    <property type="match status" value="1"/>
</dbReference>
<feature type="binding site" evidence="13">
    <location>
        <position position="153"/>
    </location>
    <ligand>
        <name>Mg(2+)</name>
        <dbReference type="ChEBI" id="CHEBI:18420"/>
        <label>1</label>
    </ligand>
</feature>
<dbReference type="GO" id="GO:0019693">
    <property type="term" value="P:ribose phosphate metabolic process"/>
    <property type="evidence" value="ECO:0007669"/>
    <property type="project" value="TreeGrafter"/>
</dbReference>
<dbReference type="PROSITE" id="PS00893">
    <property type="entry name" value="NUDIX_BOX"/>
    <property type="match status" value="1"/>
</dbReference>
<keyword evidence="17" id="KW-1185">Reference proteome</keyword>
<evidence type="ECO:0000256" key="13">
    <source>
        <dbReference type="PIRSR" id="PIRSR604385-2"/>
    </source>
</evidence>
<comment type="function">
    <text evidence="8">Acts on ADP-mannose and ADP-glucose as well as ADP-ribose. Prevents glycogen biosynthesis. The reaction catalyzed by this enzyme is a limiting step of the gluconeogenic process.</text>
</comment>
<dbReference type="AlphaFoldDB" id="A0A1H8QCV7"/>
<evidence type="ECO:0000256" key="3">
    <source>
        <dbReference type="ARBA" id="ARBA00012453"/>
    </source>
</evidence>
<dbReference type="NCBIfam" id="TIGR00052">
    <property type="entry name" value="nudix-type nucleoside diphosphatase, YffH/AdpP family"/>
    <property type="match status" value="1"/>
</dbReference>